<dbReference type="EMBL" id="KV956534">
    <property type="protein sequence ID" value="PIO24699.1"/>
    <property type="molecule type" value="Genomic_DNA"/>
</dbReference>
<evidence type="ECO:0000256" key="1">
    <source>
        <dbReference type="SAM" id="Phobius"/>
    </source>
</evidence>
<protein>
    <submittedName>
        <fullName evidence="2">Uncharacterized protein</fullName>
    </submittedName>
</protein>
<feature type="transmembrane region" description="Helical" evidence="1">
    <location>
        <begin position="83"/>
        <end position="105"/>
    </location>
</feature>
<organism evidence="2 3">
    <name type="scientific">Aquarana catesbeiana</name>
    <name type="common">American bullfrog</name>
    <name type="synonym">Rana catesbeiana</name>
    <dbReference type="NCBI Taxonomy" id="8400"/>
    <lineage>
        <taxon>Eukaryota</taxon>
        <taxon>Metazoa</taxon>
        <taxon>Chordata</taxon>
        <taxon>Craniata</taxon>
        <taxon>Vertebrata</taxon>
        <taxon>Euteleostomi</taxon>
        <taxon>Amphibia</taxon>
        <taxon>Batrachia</taxon>
        <taxon>Anura</taxon>
        <taxon>Neobatrachia</taxon>
        <taxon>Ranoidea</taxon>
        <taxon>Ranidae</taxon>
        <taxon>Aquarana</taxon>
    </lineage>
</organism>
<feature type="transmembrane region" description="Helical" evidence="1">
    <location>
        <begin position="12"/>
        <end position="33"/>
    </location>
</feature>
<evidence type="ECO:0000313" key="3">
    <source>
        <dbReference type="Proteomes" id="UP000228934"/>
    </source>
</evidence>
<dbReference type="AlphaFoldDB" id="A0A2G9RA28"/>
<name>A0A2G9RA28_AQUCT</name>
<gene>
    <name evidence="2" type="ORF">AB205_0085240</name>
</gene>
<feature type="transmembrane region" description="Helical" evidence="1">
    <location>
        <begin position="53"/>
        <end position="76"/>
    </location>
</feature>
<proteinExistence type="predicted"/>
<sequence length="175" mass="18571">MVHLKWPVGISIIQLSASVLAAVTAFTKSWGFIPDQSIYFGLTDLSPNTDDVINLLMAVLGIGLVVSLPCCILEFCAGLGCNILLCCVSGLMALLAFAAMIHGIVVLSNAIYFQYSWSFGLGWLTVIIAVASGVLSFFTREKETKETGIPAALPVQGATQQNIAVISENIGQSFP</sequence>
<accession>A0A2G9RA28</accession>
<dbReference type="Proteomes" id="UP000228934">
    <property type="component" value="Unassembled WGS sequence"/>
</dbReference>
<keyword evidence="1" id="KW-1133">Transmembrane helix</keyword>
<keyword evidence="1" id="KW-0812">Transmembrane</keyword>
<evidence type="ECO:0000313" key="2">
    <source>
        <dbReference type="EMBL" id="PIO24699.1"/>
    </source>
</evidence>
<dbReference type="OrthoDB" id="9909703at2759"/>
<reference evidence="3" key="1">
    <citation type="journal article" date="2017" name="Nat. Commun.">
        <title>The North American bullfrog draft genome provides insight into hormonal regulation of long noncoding RNA.</title>
        <authorList>
            <person name="Hammond S.A."/>
            <person name="Warren R.L."/>
            <person name="Vandervalk B.P."/>
            <person name="Kucuk E."/>
            <person name="Khan H."/>
            <person name="Gibb E.A."/>
            <person name="Pandoh P."/>
            <person name="Kirk H."/>
            <person name="Zhao Y."/>
            <person name="Jones M."/>
            <person name="Mungall A.J."/>
            <person name="Coope R."/>
            <person name="Pleasance S."/>
            <person name="Moore R.A."/>
            <person name="Holt R.A."/>
            <person name="Round J.M."/>
            <person name="Ohora S."/>
            <person name="Walle B.V."/>
            <person name="Veldhoen N."/>
            <person name="Helbing C.C."/>
            <person name="Birol I."/>
        </authorList>
    </citation>
    <scope>NUCLEOTIDE SEQUENCE [LARGE SCALE GENOMIC DNA]</scope>
</reference>
<keyword evidence="1" id="KW-0472">Membrane</keyword>
<keyword evidence="3" id="KW-1185">Reference proteome</keyword>
<feature type="transmembrane region" description="Helical" evidence="1">
    <location>
        <begin position="117"/>
        <end position="138"/>
    </location>
</feature>